<organism evidence="2 3">
    <name type="scientific">Actinokineospora fastidiosa</name>
    <dbReference type="NCBI Taxonomy" id="1816"/>
    <lineage>
        <taxon>Bacteria</taxon>
        <taxon>Bacillati</taxon>
        <taxon>Actinomycetota</taxon>
        <taxon>Actinomycetes</taxon>
        <taxon>Pseudonocardiales</taxon>
        <taxon>Pseudonocardiaceae</taxon>
        <taxon>Actinokineospora</taxon>
    </lineage>
</organism>
<evidence type="ECO:0000313" key="3">
    <source>
        <dbReference type="Proteomes" id="UP000660680"/>
    </source>
</evidence>
<dbReference type="AlphaFoldDB" id="A0A918GB47"/>
<evidence type="ECO:0008006" key="4">
    <source>
        <dbReference type="Google" id="ProtNLM"/>
    </source>
</evidence>
<dbReference type="SUPFAM" id="SSF56112">
    <property type="entry name" value="Protein kinase-like (PK-like)"/>
    <property type="match status" value="1"/>
</dbReference>
<reference evidence="2" key="1">
    <citation type="journal article" date="2014" name="Int. J. Syst. Evol. Microbiol.">
        <title>Complete genome sequence of Corynebacterium casei LMG S-19264T (=DSM 44701T), isolated from a smear-ripened cheese.</title>
        <authorList>
            <consortium name="US DOE Joint Genome Institute (JGI-PGF)"/>
            <person name="Walter F."/>
            <person name="Albersmeier A."/>
            <person name="Kalinowski J."/>
            <person name="Ruckert C."/>
        </authorList>
    </citation>
    <scope>NUCLEOTIDE SEQUENCE</scope>
    <source>
        <strain evidence="2">JCM 3276</strain>
    </source>
</reference>
<feature type="region of interest" description="Disordered" evidence="1">
    <location>
        <begin position="1"/>
        <end position="30"/>
    </location>
</feature>
<name>A0A918GB47_9PSEU</name>
<gene>
    <name evidence="2" type="ORF">GCM10010171_20570</name>
</gene>
<accession>A0A918GB47</accession>
<evidence type="ECO:0000313" key="2">
    <source>
        <dbReference type="EMBL" id="GGS27680.1"/>
    </source>
</evidence>
<keyword evidence="3" id="KW-1185">Reference proteome</keyword>
<evidence type="ECO:0000256" key="1">
    <source>
        <dbReference type="SAM" id="MobiDB-lite"/>
    </source>
</evidence>
<protein>
    <recommendedName>
        <fullName evidence="4">Aminoglycoside phosphotransferase</fullName>
    </recommendedName>
</protein>
<proteinExistence type="predicted"/>
<dbReference type="Proteomes" id="UP000660680">
    <property type="component" value="Unassembled WGS sequence"/>
</dbReference>
<comment type="caution">
    <text evidence="2">The sequence shown here is derived from an EMBL/GenBank/DDBJ whole genome shotgun (WGS) entry which is preliminary data.</text>
</comment>
<dbReference type="InterPro" id="IPR011009">
    <property type="entry name" value="Kinase-like_dom_sf"/>
</dbReference>
<sequence>MKPRSSALQPPLTPPDDPDPMNDGLRLLTGPDAADPLAAALAAAGGELLRWTPRQVDHQPGTGTTVAYRARVRWADGAETTETLGACHGDLPAATARLRDGDTEIGLWRFPHDPDLPGLPHATDPHRIGRLAADLGVGDGTPATIRLRAYRPRRRAVIQAQTTGGTVFVKVVRPTRAQPLHARHRAAHDCPAPRSLGWTDDGLVVLTALPGRTLRETLLAPGEPHLDPDAVITLLDRLPHIPEHRDTWGRKAPHYARVIAGIAPELGAWATDLATAVDHPSPEGPTVPVHGDFYEAQLMVESGLPTGLLDLDTTGQGERLDDAACLLGHLAVLAQLRPDRAPAITATGTRLQERLERDLCPSALRRRTAAVVLSLATGPHRVQEPRWRENTRARLRLAQQWVEWS</sequence>
<dbReference type="EMBL" id="BMRB01000002">
    <property type="protein sequence ID" value="GGS27680.1"/>
    <property type="molecule type" value="Genomic_DNA"/>
</dbReference>
<reference evidence="2" key="2">
    <citation type="submission" date="2020-09" db="EMBL/GenBank/DDBJ databases">
        <authorList>
            <person name="Sun Q."/>
            <person name="Ohkuma M."/>
        </authorList>
    </citation>
    <scope>NUCLEOTIDE SEQUENCE</scope>
    <source>
        <strain evidence="2">JCM 3276</strain>
    </source>
</reference>